<dbReference type="PANTHER" id="PTHR18916">
    <property type="entry name" value="DYNACTIN 1-RELATED MICROTUBULE-BINDING"/>
    <property type="match status" value="1"/>
</dbReference>
<gene>
    <name evidence="3" type="ORF">BSAL_78050</name>
</gene>
<feature type="coiled-coil region" evidence="1">
    <location>
        <begin position="98"/>
        <end position="153"/>
    </location>
</feature>
<evidence type="ECO:0000259" key="2">
    <source>
        <dbReference type="PROSITE" id="PS50245"/>
    </source>
</evidence>
<dbReference type="SMART" id="SM01052">
    <property type="entry name" value="CAP_GLY"/>
    <property type="match status" value="1"/>
</dbReference>
<evidence type="ECO:0000313" key="3">
    <source>
        <dbReference type="EMBL" id="CUG34980.1"/>
    </source>
</evidence>
<dbReference type="InterPro" id="IPR036859">
    <property type="entry name" value="CAP-Gly_dom_sf"/>
</dbReference>
<evidence type="ECO:0000313" key="4">
    <source>
        <dbReference type="Proteomes" id="UP000051952"/>
    </source>
</evidence>
<dbReference type="InterPro" id="IPR000938">
    <property type="entry name" value="CAP-Gly_domain"/>
</dbReference>
<evidence type="ECO:0000256" key="1">
    <source>
        <dbReference type="SAM" id="Coils"/>
    </source>
</evidence>
<feature type="coiled-coil region" evidence="1">
    <location>
        <begin position="268"/>
        <end position="295"/>
    </location>
</feature>
<dbReference type="OrthoDB" id="2130750at2759"/>
<dbReference type="SUPFAM" id="SSF74924">
    <property type="entry name" value="Cap-Gly domain"/>
    <property type="match status" value="1"/>
</dbReference>
<proteinExistence type="predicted"/>
<keyword evidence="4" id="KW-1185">Reference proteome</keyword>
<keyword evidence="1" id="KW-0175">Coiled coil</keyword>
<dbReference type="VEuPathDB" id="TriTrypDB:BSAL_78050"/>
<dbReference type="Pfam" id="PF01302">
    <property type="entry name" value="CAP_GLY"/>
    <property type="match status" value="1"/>
</dbReference>
<name>A0A0S4IX03_BODSA</name>
<dbReference type="PROSITE" id="PS50245">
    <property type="entry name" value="CAP_GLY_2"/>
    <property type="match status" value="1"/>
</dbReference>
<dbReference type="AlphaFoldDB" id="A0A0S4IX03"/>
<dbReference type="PROSITE" id="PS00845">
    <property type="entry name" value="CAP_GLY_1"/>
    <property type="match status" value="1"/>
</dbReference>
<sequence>MDIGVGDFVLIDPVPPAQEVRRGIVRFAGATQFAEGPWMGVELVGSPGKNSGSVFDVHYFDCLPRQGVFVRPELVRVYASSTTVPMGSAPLEEKNAFDMDLRIELEELRDQVSSLTKNLEAKSLEVEELLLDKEIADEQRIAAETELEELRLNGPNHASSHSTTNLAEVVVALKHDNSKLQQTITHLQSQVKELEEEVQAANATESIVESLTTRNMELDEALTDARTILERILKERDGIQEVLSMQDEELRHQREDCESAQAALEAIRSSTEAQLHEMQVRLDNEQRAVAELDQKCFERKEQDHLDAVAAQWHSSMKDVSSAIAIVASHVGSGSNQSPCAAAVSITANVDLVARLNSSLPSTALAFLAQYEFGQLLLLAGKMLDGEAEFMTRLLEGLCAEKYTALRFINNEQDQSSSAEKPNAEDEHYRHTRSFPPLVLYCALVADVLVAIEWIRLDLLELTCRCAQLSHAHPDGLVLPWSVAEIAPMSAACKSMIHRVGDIHRIIVAFEPPAVDGKRLRESIQHVAVQAKQLRTAVLAVTKTQAMSHVEVTALPLQSSTARLSRLAQVATLLTSPQVESDPSIIALANFLNDAQNHARQVNSVSSELSLPLMMSSHHLQHFMLLWCACSVAFVSSMDTSHSDAEGLFASTMNAASTVGGDQIGLSVQWLLFGAATSYIFEGETDLVAGLRHGSTVLLGHSNLPLHLQAEYEDARNIGRNALLWKEIETMKKSCVSSTSHLQDSNLSYNVVLLSRLATAMLHQCGSVHRNIEPAADSNGQAANSPLPNDSSSVSTEVVTSEVYLRLQREKELADEKADEAVRQLWAAQSENQALSLIKADFKRIQGQLEAQEAIHRTNLKNVSQEYDSGISVLLQKNAKISSELRDAQRQKLQQVVSPMSLWERTQYQDALLAAQHHLALSSGISLRNYNFVEEWNPTKKGRGVTNEVDAAPIARKTLPRVFKFTSKFSIAAAREAVLTPKIGCVSS</sequence>
<feature type="domain" description="CAP-Gly" evidence="2">
    <location>
        <begin position="29"/>
        <end position="71"/>
    </location>
</feature>
<dbReference type="Proteomes" id="UP000051952">
    <property type="component" value="Unassembled WGS sequence"/>
</dbReference>
<accession>A0A0S4IX03</accession>
<reference evidence="4" key="1">
    <citation type="submission" date="2015-09" db="EMBL/GenBank/DDBJ databases">
        <authorList>
            <consortium name="Pathogen Informatics"/>
        </authorList>
    </citation>
    <scope>NUCLEOTIDE SEQUENCE [LARGE SCALE GENOMIC DNA]</scope>
    <source>
        <strain evidence="4">Lake Konstanz</strain>
    </source>
</reference>
<organism evidence="3 4">
    <name type="scientific">Bodo saltans</name>
    <name type="common">Flagellated protozoan</name>
    <dbReference type="NCBI Taxonomy" id="75058"/>
    <lineage>
        <taxon>Eukaryota</taxon>
        <taxon>Discoba</taxon>
        <taxon>Euglenozoa</taxon>
        <taxon>Kinetoplastea</taxon>
        <taxon>Metakinetoplastina</taxon>
        <taxon>Eubodonida</taxon>
        <taxon>Bodonidae</taxon>
        <taxon>Bodo</taxon>
    </lineage>
</organism>
<dbReference type="Gene3D" id="2.30.30.190">
    <property type="entry name" value="CAP Gly-rich-like domain"/>
    <property type="match status" value="1"/>
</dbReference>
<dbReference type="EMBL" id="CYKH01000765">
    <property type="protein sequence ID" value="CUG34980.1"/>
    <property type="molecule type" value="Genomic_DNA"/>
</dbReference>
<protein>
    <submittedName>
        <fullName evidence="3">Cytoskeleton-associated protein, putative</fullName>
    </submittedName>
</protein>
<feature type="coiled-coil region" evidence="1">
    <location>
        <begin position="177"/>
        <end position="211"/>
    </location>
</feature>